<evidence type="ECO:0000313" key="2">
    <source>
        <dbReference type="Proteomes" id="UP001370490"/>
    </source>
</evidence>
<dbReference type="Proteomes" id="UP001370490">
    <property type="component" value="Unassembled WGS sequence"/>
</dbReference>
<evidence type="ECO:0000313" key="1">
    <source>
        <dbReference type="EMBL" id="KAK6937077.1"/>
    </source>
</evidence>
<protein>
    <submittedName>
        <fullName evidence="1">Uncharacterized protein</fullName>
    </submittedName>
</protein>
<dbReference type="EMBL" id="JBAMMX010000007">
    <property type="protein sequence ID" value="KAK6937077.1"/>
    <property type="molecule type" value="Genomic_DNA"/>
</dbReference>
<name>A0AAN8W128_9MAGN</name>
<proteinExistence type="predicted"/>
<keyword evidence="2" id="KW-1185">Reference proteome</keyword>
<accession>A0AAN8W128</accession>
<comment type="caution">
    <text evidence="1">The sequence shown here is derived from an EMBL/GenBank/DDBJ whole genome shotgun (WGS) entry which is preliminary data.</text>
</comment>
<gene>
    <name evidence="1" type="ORF">RJ641_034107</name>
</gene>
<dbReference type="AlphaFoldDB" id="A0AAN8W128"/>
<sequence>MWRPGLIMTDVGEKEKLFQQSGNMAISFGGRMYDTEGGNMVYIGWLLWILLKHREMANGNRDTSPSITNHPLSLFIRDLSNLQHKYVHCFCLMLFLSHTPCRHNNTYRHKHTSSDTQISCKD</sequence>
<organism evidence="1 2">
    <name type="scientific">Dillenia turbinata</name>
    <dbReference type="NCBI Taxonomy" id="194707"/>
    <lineage>
        <taxon>Eukaryota</taxon>
        <taxon>Viridiplantae</taxon>
        <taxon>Streptophyta</taxon>
        <taxon>Embryophyta</taxon>
        <taxon>Tracheophyta</taxon>
        <taxon>Spermatophyta</taxon>
        <taxon>Magnoliopsida</taxon>
        <taxon>eudicotyledons</taxon>
        <taxon>Gunneridae</taxon>
        <taxon>Pentapetalae</taxon>
        <taxon>Dilleniales</taxon>
        <taxon>Dilleniaceae</taxon>
        <taxon>Dillenia</taxon>
    </lineage>
</organism>
<reference evidence="1 2" key="1">
    <citation type="submission" date="2023-12" db="EMBL/GenBank/DDBJ databases">
        <title>A high-quality genome assembly for Dillenia turbinata (Dilleniales).</title>
        <authorList>
            <person name="Chanderbali A."/>
        </authorList>
    </citation>
    <scope>NUCLEOTIDE SEQUENCE [LARGE SCALE GENOMIC DNA]</scope>
    <source>
        <strain evidence="1">LSX21</strain>
        <tissue evidence="1">Leaf</tissue>
    </source>
</reference>